<dbReference type="Proteomes" id="UP001151518">
    <property type="component" value="Unassembled WGS sequence"/>
</dbReference>
<feature type="compositionally biased region" description="Basic and acidic residues" evidence="11">
    <location>
        <begin position="396"/>
        <end position="406"/>
    </location>
</feature>
<dbReference type="GO" id="GO:0000226">
    <property type="term" value="P:microtubule cytoskeleton organization"/>
    <property type="evidence" value="ECO:0007669"/>
    <property type="project" value="TreeGrafter"/>
</dbReference>
<keyword evidence="8" id="KW-0243">Dynein</keyword>
<reference evidence="12" key="1">
    <citation type="submission" date="2022-07" db="EMBL/GenBank/DDBJ databases">
        <title>Phylogenomic reconstructions and comparative analyses of Kickxellomycotina fungi.</title>
        <authorList>
            <person name="Reynolds N.K."/>
            <person name="Stajich J.E."/>
            <person name="Barry K."/>
            <person name="Grigoriev I.V."/>
            <person name="Crous P."/>
            <person name="Smith M.E."/>
        </authorList>
    </citation>
    <scope>NUCLEOTIDE SEQUENCE</scope>
    <source>
        <strain evidence="12">NRRL 3115</strain>
    </source>
</reference>
<evidence type="ECO:0000256" key="10">
    <source>
        <dbReference type="ARBA" id="ARBA00023212"/>
    </source>
</evidence>
<evidence type="ECO:0000256" key="3">
    <source>
        <dbReference type="ARBA" id="ARBA00022448"/>
    </source>
</evidence>
<dbReference type="GO" id="GO:0045504">
    <property type="term" value="F:dynein heavy chain binding"/>
    <property type="evidence" value="ECO:0007669"/>
    <property type="project" value="TreeGrafter"/>
</dbReference>
<comment type="subcellular location">
    <subcellularLocation>
        <location evidence="1">Cytoplasm</location>
        <location evidence="1">Cytoskeleton</location>
    </subcellularLocation>
</comment>
<organism evidence="12 13">
    <name type="scientific">Coemansia spiralis</name>
    <dbReference type="NCBI Taxonomy" id="417178"/>
    <lineage>
        <taxon>Eukaryota</taxon>
        <taxon>Fungi</taxon>
        <taxon>Fungi incertae sedis</taxon>
        <taxon>Zoopagomycota</taxon>
        <taxon>Kickxellomycotina</taxon>
        <taxon>Kickxellomycetes</taxon>
        <taxon>Kickxellales</taxon>
        <taxon>Kickxellaceae</taxon>
        <taxon>Coemansia</taxon>
    </lineage>
</organism>
<feature type="compositionally biased region" description="Low complexity" evidence="11">
    <location>
        <begin position="769"/>
        <end position="782"/>
    </location>
</feature>
<keyword evidence="3" id="KW-0813">Transport</keyword>
<dbReference type="Pfam" id="PF05783">
    <property type="entry name" value="DLIC"/>
    <property type="match status" value="5"/>
</dbReference>
<dbReference type="PANTHER" id="PTHR12688:SF0">
    <property type="entry name" value="DYNEIN LIGHT INTERMEDIATE CHAIN"/>
    <property type="match status" value="1"/>
</dbReference>
<proteinExistence type="inferred from homology"/>
<keyword evidence="7" id="KW-0067">ATP-binding</keyword>
<dbReference type="GO" id="GO:0005524">
    <property type="term" value="F:ATP binding"/>
    <property type="evidence" value="ECO:0007669"/>
    <property type="project" value="UniProtKB-KW"/>
</dbReference>
<feature type="compositionally biased region" description="Polar residues" evidence="11">
    <location>
        <begin position="655"/>
        <end position="665"/>
    </location>
</feature>
<feature type="compositionally biased region" description="Polar residues" evidence="11">
    <location>
        <begin position="407"/>
        <end position="423"/>
    </location>
</feature>
<feature type="compositionally biased region" description="Basic and acidic residues" evidence="11">
    <location>
        <begin position="805"/>
        <end position="822"/>
    </location>
</feature>
<evidence type="ECO:0000256" key="5">
    <source>
        <dbReference type="ARBA" id="ARBA00022701"/>
    </source>
</evidence>
<evidence type="ECO:0008006" key="14">
    <source>
        <dbReference type="Google" id="ProtNLM"/>
    </source>
</evidence>
<name>A0A9W8KW64_9FUNG</name>
<keyword evidence="4" id="KW-0963">Cytoplasm</keyword>
<evidence type="ECO:0000256" key="6">
    <source>
        <dbReference type="ARBA" id="ARBA00022741"/>
    </source>
</evidence>
<dbReference type="OrthoDB" id="27603at2759"/>
<feature type="region of interest" description="Disordered" evidence="11">
    <location>
        <begin position="626"/>
        <end position="753"/>
    </location>
</feature>
<accession>A0A9W8KW64</accession>
<evidence type="ECO:0000313" key="13">
    <source>
        <dbReference type="Proteomes" id="UP001151518"/>
    </source>
</evidence>
<keyword evidence="9" id="KW-0505">Motor protein</keyword>
<dbReference type="EMBL" id="JANBTW010000076">
    <property type="protein sequence ID" value="KAJ2672811.1"/>
    <property type="molecule type" value="Genomic_DNA"/>
</dbReference>
<comment type="similarity">
    <text evidence="2">Belongs to the dynein light intermediate chain family.</text>
</comment>
<evidence type="ECO:0000256" key="1">
    <source>
        <dbReference type="ARBA" id="ARBA00004245"/>
    </source>
</evidence>
<feature type="region of interest" description="Disordered" evidence="11">
    <location>
        <begin position="394"/>
        <end position="423"/>
    </location>
</feature>
<evidence type="ECO:0000256" key="7">
    <source>
        <dbReference type="ARBA" id="ARBA00022840"/>
    </source>
</evidence>
<dbReference type="PANTHER" id="PTHR12688">
    <property type="entry name" value="DYNEIN LIGHT INTERMEDIATE CHAIN"/>
    <property type="match status" value="1"/>
</dbReference>
<evidence type="ECO:0000313" key="12">
    <source>
        <dbReference type="EMBL" id="KAJ2672811.1"/>
    </source>
</evidence>
<evidence type="ECO:0000256" key="11">
    <source>
        <dbReference type="SAM" id="MobiDB-lite"/>
    </source>
</evidence>
<evidence type="ECO:0000256" key="9">
    <source>
        <dbReference type="ARBA" id="ARBA00023175"/>
    </source>
</evidence>
<evidence type="ECO:0000256" key="8">
    <source>
        <dbReference type="ARBA" id="ARBA00023017"/>
    </source>
</evidence>
<dbReference type="GO" id="GO:0005874">
    <property type="term" value="C:microtubule"/>
    <property type="evidence" value="ECO:0007669"/>
    <property type="project" value="UniProtKB-KW"/>
</dbReference>
<dbReference type="InterPro" id="IPR022780">
    <property type="entry name" value="Dynein_light_int_chain"/>
</dbReference>
<dbReference type="GO" id="GO:0007018">
    <property type="term" value="P:microtubule-based movement"/>
    <property type="evidence" value="ECO:0007669"/>
    <property type="project" value="InterPro"/>
</dbReference>
<dbReference type="GO" id="GO:0035974">
    <property type="term" value="C:meiotic spindle pole body"/>
    <property type="evidence" value="ECO:0007669"/>
    <property type="project" value="TreeGrafter"/>
</dbReference>
<dbReference type="SUPFAM" id="SSF52540">
    <property type="entry name" value="P-loop containing nucleoside triphosphate hydrolases"/>
    <property type="match status" value="1"/>
</dbReference>
<feature type="compositionally biased region" description="Polar residues" evidence="11">
    <location>
        <begin position="67"/>
        <end position="78"/>
    </location>
</feature>
<dbReference type="InterPro" id="IPR027417">
    <property type="entry name" value="P-loop_NTPase"/>
</dbReference>
<feature type="compositionally biased region" description="Polar residues" evidence="11">
    <location>
        <begin position="733"/>
        <end position="753"/>
    </location>
</feature>
<evidence type="ECO:0000256" key="2">
    <source>
        <dbReference type="ARBA" id="ARBA00006831"/>
    </source>
</evidence>
<keyword evidence="5" id="KW-0493">Microtubule</keyword>
<keyword evidence="6" id="KW-0547">Nucleotide-binding</keyword>
<dbReference type="AlphaFoldDB" id="A0A9W8KW64"/>
<gene>
    <name evidence="12" type="ORF">GGI25_004961</name>
</gene>
<feature type="compositionally biased region" description="Polar residues" evidence="11">
    <location>
        <begin position="783"/>
        <end position="797"/>
    </location>
</feature>
<feature type="region of interest" description="Disordered" evidence="11">
    <location>
        <begin position="767"/>
        <end position="822"/>
    </location>
</feature>
<sequence length="822" mass="87016">MDSHLISENSGVAAEEKTNLWETVLREVGSSKNVATKNVLVLGDSNSGKTGVVTQLFQASLRPQFGNGQDTAQTSMSTGLGGLSEPTAETESSIVSLSKHDLSLSYSYMDVRDEDNEETVARVGIYQLASDKATDCELLKFVLDARSFPDSAAVVVLDWSRPWRFVKSLLRWLNVLSRAVDMVGKDTDGREATSQKGSGGWTLGKATVDECRERLERFLQEYSESADASSAAAADTAAAAAAFGATNGNAASANAGRYGGAGNTNAAAKAADVLLPLGKGMLENNLGIPLVVVCTKSDAMSIMERERGFKEEDFDYIQQILRAICLRYGAALIYTSTHNPTTFSTLYHYLVHRLLSGPTTVALSGTEAESQMNGDLSEEQSHLVFSRDNISNATESAHRETSRIRSDSTSAPGASTSNNKGNVSKQSITYPFRVRANVVDRDVVFVPAGWDSAAKIGFLREPFDVHAIQNAWRLDEGRYSAIVNRAVREAAATVLGDGVLGNHSDDGLQTIKPDSNTSILLMFGETVPAPKQRSGVDIDGGSTVAAVTAAAAGMANQVFVEDDQTFFERLFAEQQEQMAIEGEEVGDLSALQQHDAYTDGRLRMGGSSNKLISSLLRSVNNAESSLSTVSDMADAVGGSLSDEEGGEMDRADSGNGMTSFSSQRLPTMPPTLVSSGSSHARMDSDDNFGGSLGRASGNRATSRQATQSGQVTSATVDQPAAPANTLRRKLTLTAGNGSSVPKESSGGTTAASNEDLTSFFNNLLGRKGGAASSATSSTGKSSPQQTARPLGGSQSRATGAGNRDIQADLERLKAQARRNKEQ</sequence>
<evidence type="ECO:0000256" key="4">
    <source>
        <dbReference type="ARBA" id="ARBA00022490"/>
    </source>
</evidence>
<feature type="region of interest" description="Disordered" evidence="11">
    <location>
        <begin position="67"/>
        <end position="86"/>
    </location>
</feature>
<dbReference type="InterPro" id="IPR008467">
    <property type="entry name" value="Dynein1_light_intermed_chain"/>
</dbReference>
<feature type="compositionally biased region" description="Polar residues" evidence="11">
    <location>
        <begin position="698"/>
        <end position="716"/>
    </location>
</feature>
<comment type="caution">
    <text evidence="12">The sequence shown here is derived from an EMBL/GenBank/DDBJ whole genome shotgun (WGS) entry which is preliminary data.</text>
</comment>
<keyword evidence="10" id="KW-0206">Cytoskeleton</keyword>
<dbReference type="GO" id="GO:0005868">
    <property type="term" value="C:cytoplasmic dynein complex"/>
    <property type="evidence" value="ECO:0007669"/>
    <property type="project" value="InterPro"/>
</dbReference>
<protein>
    <recommendedName>
        <fullName evidence="14">Dynein light intermediate chain</fullName>
    </recommendedName>
</protein>